<dbReference type="GO" id="GO:0046872">
    <property type="term" value="F:metal ion binding"/>
    <property type="evidence" value="ECO:0007669"/>
    <property type="project" value="UniProtKB-KW"/>
</dbReference>
<feature type="transmembrane region" description="Helical" evidence="15">
    <location>
        <begin position="89"/>
        <end position="106"/>
    </location>
</feature>
<keyword evidence="10" id="KW-1278">Translocase</keyword>
<dbReference type="CDD" id="cd00371">
    <property type="entry name" value="HMA"/>
    <property type="match status" value="1"/>
</dbReference>
<evidence type="ECO:0000256" key="4">
    <source>
        <dbReference type="ARBA" id="ARBA00022539"/>
    </source>
</evidence>
<dbReference type="FunFam" id="2.70.150.10:FF:000002">
    <property type="entry name" value="Copper-transporting ATPase 1, putative"/>
    <property type="match status" value="1"/>
</dbReference>
<accession>A0AAU7VJ10</accession>
<dbReference type="GO" id="GO:0016887">
    <property type="term" value="F:ATP hydrolysis activity"/>
    <property type="evidence" value="ECO:0007669"/>
    <property type="project" value="InterPro"/>
</dbReference>
<comment type="catalytic activity">
    <reaction evidence="14">
        <text>Cd(2+)(in) + ATP + H2O = Cd(2+)(out) + ADP + phosphate + H(+)</text>
        <dbReference type="Rhea" id="RHEA:12132"/>
        <dbReference type="ChEBI" id="CHEBI:15377"/>
        <dbReference type="ChEBI" id="CHEBI:15378"/>
        <dbReference type="ChEBI" id="CHEBI:30616"/>
        <dbReference type="ChEBI" id="CHEBI:43474"/>
        <dbReference type="ChEBI" id="CHEBI:48775"/>
        <dbReference type="ChEBI" id="CHEBI:456216"/>
        <dbReference type="EC" id="7.2.2.21"/>
    </reaction>
</comment>
<feature type="transmembrane region" description="Helical" evidence="15">
    <location>
        <begin position="642"/>
        <end position="664"/>
    </location>
</feature>
<dbReference type="InterPro" id="IPR023298">
    <property type="entry name" value="ATPase_P-typ_TM_dom_sf"/>
</dbReference>
<dbReference type="Pfam" id="PF00403">
    <property type="entry name" value="HMA"/>
    <property type="match status" value="1"/>
</dbReference>
<dbReference type="RefSeq" id="WP_350342793.1">
    <property type="nucleotide sequence ID" value="NZ_CP158367.1"/>
</dbReference>
<dbReference type="SFLD" id="SFLDS00003">
    <property type="entry name" value="Haloacid_Dehalogenase"/>
    <property type="match status" value="1"/>
</dbReference>
<keyword evidence="4" id="KW-0104">Cadmium</keyword>
<dbReference type="Gene3D" id="3.40.1110.10">
    <property type="entry name" value="Calcium-transporting ATPase, cytoplasmic domain N"/>
    <property type="match status" value="1"/>
</dbReference>
<dbReference type="PANTHER" id="PTHR48085">
    <property type="entry name" value="CADMIUM/ZINC-TRANSPORTING ATPASE HMA2-RELATED"/>
    <property type="match status" value="1"/>
</dbReference>
<dbReference type="InterPro" id="IPR027256">
    <property type="entry name" value="P-typ_ATPase_IB"/>
</dbReference>
<dbReference type="GO" id="GO:0005524">
    <property type="term" value="F:ATP binding"/>
    <property type="evidence" value="ECO:0007669"/>
    <property type="project" value="UniProtKB-UniRule"/>
</dbReference>
<dbReference type="InterPro" id="IPR006121">
    <property type="entry name" value="HMA_dom"/>
</dbReference>
<dbReference type="InterPro" id="IPR023214">
    <property type="entry name" value="HAD_sf"/>
</dbReference>
<dbReference type="NCBIfam" id="TIGR01525">
    <property type="entry name" value="ATPase-IB_hvy"/>
    <property type="match status" value="1"/>
</dbReference>
<dbReference type="AlphaFoldDB" id="A0AAU7VJ10"/>
<dbReference type="SUPFAM" id="SSF56784">
    <property type="entry name" value="HAD-like"/>
    <property type="match status" value="1"/>
</dbReference>
<sequence length="691" mass="75471">MVKIKYNLNGLDCANCANKIEERVDKLSNIEKANVNFVNKTLTIEVTKDINPFDDINRIVKDLEPHIKVTQYNSSKGNGFWDWAEKGKFIELIVAIIMFVSAVLISQETVRIVLFISSYLVVGHDVLFKAGNNIIKGRIFDENFLMSIATIGAILITEYPEAVAVMLFYKIGILVQNLAVNHSKKSITALMNIKPEYAHLKINGKTKKIKPEEVNIGDTIVVRPGEKVPLDGIVLKGNSMLDTSALTGESVPVSVKAGRDVLSGSINQNGLLEIEVKKEFSQSTVHKILELVENASSKKANTENFITKFARYYTPAVVGVAVLLTLIPVMFFSQDLSIWVYRSLVFLVISCPCALVVSIPLGFFGGIGAASKKGVLVKGSNYLEGLNTIDTVVFDKTGTITEGVFKVNKIVSEAGKKKDVLYYAAHVEFYSNHPIAKSIVKEYNKEINEALVSEHREIAGKGVKADVEGHKVIVGKRTFLQDEGIDVKDYQDVDGKGVVYVAVDGTFVGAILIGDKIKADSFKTIEKLNKKNISTVMLTGDNSNVAEKVARDLKFKRIFSELLPHQKVEKFEDISNQAKGNVAFVGDGINDAPVIARSDIGFAMGGLGSDAAIEAADVVVMQDNPYKVVEAMEIAKKTRRIVWQNIVLALGVKGVVLILGALGLASMWEAVFADVGVSLLAVLNSIRVLKA</sequence>
<keyword evidence="8 15" id="KW-0547">Nucleotide-binding</keyword>
<evidence type="ECO:0000256" key="5">
    <source>
        <dbReference type="ARBA" id="ARBA00022553"/>
    </source>
</evidence>
<dbReference type="InterPro" id="IPR023299">
    <property type="entry name" value="ATPase_P-typ_cyto_dom_N"/>
</dbReference>
<comment type="similarity">
    <text evidence="2 15">Belongs to the cation transport ATPase (P-type) (TC 3.A.3) family. Type IB subfamily.</text>
</comment>
<evidence type="ECO:0000256" key="2">
    <source>
        <dbReference type="ARBA" id="ARBA00006024"/>
    </source>
</evidence>
<comment type="subcellular location">
    <subcellularLocation>
        <location evidence="1">Cell membrane</location>
        <topology evidence="1">Multi-pass membrane protein</topology>
    </subcellularLocation>
</comment>
<dbReference type="PANTHER" id="PTHR48085:SF5">
    <property type="entry name" value="CADMIUM_ZINC-TRANSPORTING ATPASE HMA4-RELATED"/>
    <property type="match status" value="1"/>
</dbReference>
<dbReference type="InterPro" id="IPR001757">
    <property type="entry name" value="P_typ_ATPase"/>
</dbReference>
<evidence type="ECO:0000256" key="10">
    <source>
        <dbReference type="ARBA" id="ARBA00022967"/>
    </source>
</evidence>
<dbReference type="InterPro" id="IPR044492">
    <property type="entry name" value="P_typ_ATPase_HD_dom"/>
</dbReference>
<organism evidence="17">
    <name type="scientific">Proteinivorax tanatarense</name>
    <dbReference type="NCBI Taxonomy" id="1260629"/>
    <lineage>
        <taxon>Bacteria</taxon>
        <taxon>Bacillati</taxon>
        <taxon>Bacillota</taxon>
        <taxon>Clostridia</taxon>
        <taxon>Eubacteriales</taxon>
        <taxon>Proteinivoracaceae</taxon>
        <taxon>Proteinivorax</taxon>
    </lineage>
</organism>
<dbReference type="PROSITE" id="PS50846">
    <property type="entry name" value="HMA_2"/>
    <property type="match status" value="1"/>
</dbReference>
<evidence type="ECO:0000256" key="7">
    <source>
        <dbReference type="ARBA" id="ARBA00022723"/>
    </source>
</evidence>
<keyword evidence="5" id="KW-0597">Phosphoprotein</keyword>
<evidence type="ECO:0000259" key="16">
    <source>
        <dbReference type="PROSITE" id="PS50846"/>
    </source>
</evidence>
<feature type="domain" description="HMA" evidence="16">
    <location>
        <begin position="2"/>
        <end position="68"/>
    </location>
</feature>
<keyword evidence="3 15" id="KW-1003">Cell membrane</keyword>
<dbReference type="PROSITE" id="PS00154">
    <property type="entry name" value="ATPASE_E1_E2"/>
    <property type="match status" value="1"/>
</dbReference>
<dbReference type="Gene3D" id="3.30.70.100">
    <property type="match status" value="1"/>
</dbReference>
<dbReference type="Pfam" id="PF00122">
    <property type="entry name" value="E1-E2_ATPase"/>
    <property type="match status" value="1"/>
</dbReference>
<evidence type="ECO:0000256" key="9">
    <source>
        <dbReference type="ARBA" id="ARBA00022840"/>
    </source>
</evidence>
<dbReference type="GO" id="GO:0005886">
    <property type="term" value="C:plasma membrane"/>
    <property type="evidence" value="ECO:0007669"/>
    <property type="project" value="UniProtKB-SubCell"/>
</dbReference>
<keyword evidence="7 15" id="KW-0479">Metal-binding</keyword>
<dbReference type="Gene3D" id="2.70.150.10">
    <property type="entry name" value="Calcium-transporting ATPase, cytoplasmic transduction domain A"/>
    <property type="match status" value="1"/>
</dbReference>
<dbReference type="SFLD" id="SFLDF00027">
    <property type="entry name" value="p-type_atpase"/>
    <property type="match status" value="1"/>
</dbReference>
<keyword evidence="9 15" id="KW-0067">ATP-binding</keyword>
<evidence type="ECO:0000256" key="3">
    <source>
        <dbReference type="ARBA" id="ARBA00022475"/>
    </source>
</evidence>
<protein>
    <recommendedName>
        <fullName evidence="13">Cd(2+)-exporting ATPase</fullName>
        <ecNumber evidence="13">7.2.2.21</ecNumber>
    </recommendedName>
</protein>
<dbReference type="EMBL" id="CP158367">
    <property type="protein sequence ID" value="XBX74033.1"/>
    <property type="molecule type" value="Genomic_DNA"/>
</dbReference>
<reference evidence="17" key="2">
    <citation type="submission" date="2024-06" db="EMBL/GenBank/DDBJ databases">
        <authorList>
            <person name="Petrova K.O."/>
            <person name="Toshchakov S.V."/>
            <person name="Boltjanskaja Y.V."/>
            <person name="Kevbrin V."/>
        </authorList>
    </citation>
    <scope>NUCLEOTIDE SEQUENCE</scope>
    <source>
        <strain evidence="17">Z-910T</strain>
    </source>
</reference>
<evidence type="ECO:0000256" key="13">
    <source>
        <dbReference type="ARBA" id="ARBA00039103"/>
    </source>
</evidence>
<feature type="transmembrane region" description="Helical" evidence="15">
    <location>
        <begin position="312"/>
        <end position="332"/>
    </location>
</feature>
<dbReference type="Pfam" id="PF00702">
    <property type="entry name" value="Hydrolase"/>
    <property type="match status" value="1"/>
</dbReference>
<gene>
    <name evidence="17" type="ORF">PRVXT_002053</name>
</gene>
<name>A0AAU7VJ10_9FIRM</name>
<evidence type="ECO:0000256" key="6">
    <source>
        <dbReference type="ARBA" id="ARBA00022692"/>
    </source>
</evidence>
<reference evidence="17" key="1">
    <citation type="journal article" date="2013" name="Extremophiles">
        <title>Proteinivorax tanatarense gen. nov., sp. nov., an anaerobic, haloalkaliphilic, proteolytic bacterium isolated from a decaying algal bloom, and proposal of Proteinivoraceae fam. nov.</title>
        <authorList>
            <person name="Kevbrin V."/>
            <person name="Boltyanskaya Y."/>
            <person name="Zhilina T."/>
            <person name="Kolganova T."/>
            <person name="Lavrentjeva E."/>
            <person name="Kuznetsov B."/>
        </authorList>
    </citation>
    <scope>NUCLEOTIDE SEQUENCE</scope>
    <source>
        <strain evidence="17">Z-910T</strain>
    </source>
</reference>
<dbReference type="Gene3D" id="3.40.50.1000">
    <property type="entry name" value="HAD superfamily/HAD-like"/>
    <property type="match status" value="1"/>
</dbReference>
<feature type="transmembrane region" description="Helical" evidence="15">
    <location>
        <begin position="344"/>
        <end position="370"/>
    </location>
</feature>
<dbReference type="PROSITE" id="PS01047">
    <property type="entry name" value="HMA_1"/>
    <property type="match status" value="1"/>
</dbReference>
<dbReference type="InterPro" id="IPR018303">
    <property type="entry name" value="ATPase_P-typ_P_site"/>
</dbReference>
<evidence type="ECO:0000256" key="14">
    <source>
        <dbReference type="ARBA" id="ARBA00049338"/>
    </source>
</evidence>
<keyword evidence="12 15" id="KW-0472">Membrane</keyword>
<dbReference type="InterPro" id="IPR051014">
    <property type="entry name" value="Cation_Transport_ATPase_IB"/>
</dbReference>
<proteinExistence type="inferred from homology"/>
<dbReference type="SFLD" id="SFLDG00002">
    <property type="entry name" value="C1.7:_P-type_atpase_like"/>
    <property type="match status" value="1"/>
</dbReference>
<dbReference type="PRINTS" id="PR00941">
    <property type="entry name" value="CDATPASE"/>
</dbReference>
<dbReference type="CDD" id="cd07548">
    <property type="entry name" value="P-type_ATPase-Cd_Zn_Co_like"/>
    <property type="match status" value="1"/>
</dbReference>
<dbReference type="EC" id="7.2.2.21" evidence="13"/>
<dbReference type="GO" id="GO:0008551">
    <property type="term" value="F:P-type cadmium transporter activity"/>
    <property type="evidence" value="ECO:0007669"/>
    <property type="project" value="UniProtKB-EC"/>
</dbReference>
<dbReference type="InterPro" id="IPR017969">
    <property type="entry name" value="Heavy-metal-associated_CS"/>
</dbReference>
<dbReference type="InterPro" id="IPR036412">
    <property type="entry name" value="HAD-like_sf"/>
</dbReference>
<evidence type="ECO:0000256" key="15">
    <source>
        <dbReference type="RuleBase" id="RU362081"/>
    </source>
</evidence>
<dbReference type="InterPro" id="IPR059000">
    <property type="entry name" value="ATPase_P-type_domA"/>
</dbReference>
<dbReference type="NCBIfam" id="TIGR01512">
    <property type="entry name" value="ATPase-IB2_Cd"/>
    <property type="match status" value="1"/>
</dbReference>
<evidence type="ECO:0000256" key="1">
    <source>
        <dbReference type="ARBA" id="ARBA00004651"/>
    </source>
</evidence>
<keyword evidence="11 15" id="KW-1133">Transmembrane helix</keyword>
<dbReference type="SUPFAM" id="SSF81653">
    <property type="entry name" value="Calcium ATPase, transduction domain A"/>
    <property type="match status" value="1"/>
</dbReference>
<dbReference type="InterPro" id="IPR008250">
    <property type="entry name" value="ATPase_P-typ_transduc_dom_A_sf"/>
</dbReference>
<dbReference type="PRINTS" id="PR00119">
    <property type="entry name" value="CATATPASE"/>
</dbReference>
<dbReference type="NCBIfam" id="TIGR01494">
    <property type="entry name" value="ATPase_P-type"/>
    <property type="match status" value="1"/>
</dbReference>
<evidence type="ECO:0000256" key="12">
    <source>
        <dbReference type="ARBA" id="ARBA00023136"/>
    </source>
</evidence>
<evidence type="ECO:0000313" key="17">
    <source>
        <dbReference type="EMBL" id="XBX74033.1"/>
    </source>
</evidence>
<keyword evidence="6 15" id="KW-0812">Transmembrane</keyword>
<dbReference type="SUPFAM" id="SSF81665">
    <property type="entry name" value="Calcium ATPase, transmembrane domain M"/>
    <property type="match status" value="1"/>
</dbReference>
<evidence type="ECO:0000256" key="11">
    <source>
        <dbReference type="ARBA" id="ARBA00022989"/>
    </source>
</evidence>
<evidence type="ECO:0000256" key="8">
    <source>
        <dbReference type="ARBA" id="ARBA00022741"/>
    </source>
</evidence>
<dbReference type="SUPFAM" id="SSF55008">
    <property type="entry name" value="HMA, heavy metal-associated domain"/>
    <property type="match status" value="1"/>
</dbReference>
<dbReference type="InterPro" id="IPR036163">
    <property type="entry name" value="HMA_dom_sf"/>
</dbReference>